<sequence>MGIEPGPAPTSFHTRPRVVEGEAAISSAPKPPLLTMLGHRDDARCGGHVAGSHSREPARDDALRWRLPRAHVDAPG</sequence>
<dbReference type="KEGG" id="meti:DK427_16870"/>
<dbReference type="AlphaFoldDB" id="A0A2U8VU42"/>
<gene>
    <name evidence="1" type="ORF">DK427_16870</name>
</gene>
<accession>A0A2U8VU42</accession>
<evidence type="ECO:0000313" key="1">
    <source>
        <dbReference type="EMBL" id="AWN37195.1"/>
    </source>
</evidence>
<dbReference type="Proteomes" id="UP000246058">
    <property type="component" value="Chromosome"/>
</dbReference>
<organism evidence="1 2">
    <name type="scientific">Methylobacterium radiodurans</name>
    <dbReference type="NCBI Taxonomy" id="2202828"/>
    <lineage>
        <taxon>Bacteria</taxon>
        <taxon>Pseudomonadati</taxon>
        <taxon>Pseudomonadota</taxon>
        <taxon>Alphaproteobacteria</taxon>
        <taxon>Hyphomicrobiales</taxon>
        <taxon>Methylobacteriaceae</taxon>
        <taxon>Methylobacterium</taxon>
    </lineage>
</organism>
<reference evidence="1 2" key="1">
    <citation type="submission" date="2018-05" db="EMBL/GenBank/DDBJ databases">
        <title>Complete Genome Sequence of Methylobacterium sp. 17Sr1-43.</title>
        <authorList>
            <person name="Srinivasan S."/>
        </authorList>
    </citation>
    <scope>NUCLEOTIDE SEQUENCE [LARGE SCALE GENOMIC DNA]</scope>
    <source>
        <strain evidence="1 2">17Sr1-43</strain>
    </source>
</reference>
<protein>
    <submittedName>
        <fullName evidence="1">Uncharacterized protein</fullName>
    </submittedName>
</protein>
<name>A0A2U8VU42_9HYPH</name>
<dbReference type="EMBL" id="CP029551">
    <property type="protein sequence ID" value="AWN37195.1"/>
    <property type="molecule type" value="Genomic_DNA"/>
</dbReference>
<proteinExistence type="predicted"/>
<evidence type="ECO:0000313" key="2">
    <source>
        <dbReference type="Proteomes" id="UP000246058"/>
    </source>
</evidence>
<keyword evidence="2" id="KW-1185">Reference proteome</keyword>